<protein>
    <submittedName>
        <fullName evidence="1">Uncharacterized protein</fullName>
    </submittedName>
</protein>
<evidence type="ECO:0000313" key="1">
    <source>
        <dbReference type="EMBL" id="CEH17233.1"/>
    </source>
</evidence>
<dbReference type="Proteomes" id="UP000054845">
    <property type="component" value="Unassembled WGS sequence"/>
</dbReference>
<sequence length="80" mass="9143">MRRRGAERVRVSCWKRTANWNFSTSRERIADGEARARPLQRSSRSSFGPLNAKLFVAAQNGKMRDERRYSIEAGSQSVIA</sequence>
<organism evidence="1 2">
    <name type="scientific">Ceraceosorus bombacis</name>
    <dbReference type="NCBI Taxonomy" id="401625"/>
    <lineage>
        <taxon>Eukaryota</taxon>
        <taxon>Fungi</taxon>
        <taxon>Dikarya</taxon>
        <taxon>Basidiomycota</taxon>
        <taxon>Ustilaginomycotina</taxon>
        <taxon>Exobasidiomycetes</taxon>
        <taxon>Ceraceosorales</taxon>
        <taxon>Ceraceosoraceae</taxon>
        <taxon>Ceraceosorus</taxon>
    </lineage>
</organism>
<dbReference type="EMBL" id="CCYA01000254">
    <property type="protein sequence ID" value="CEH17233.1"/>
    <property type="molecule type" value="Genomic_DNA"/>
</dbReference>
<name>A0A0P1BMN9_9BASI</name>
<keyword evidence="2" id="KW-1185">Reference proteome</keyword>
<dbReference type="AlphaFoldDB" id="A0A0P1BMN9"/>
<reference evidence="1 2" key="1">
    <citation type="submission" date="2014-09" db="EMBL/GenBank/DDBJ databases">
        <authorList>
            <person name="Magalhaes I.L.F."/>
            <person name="Oliveira U."/>
            <person name="Santos F.R."/>
            <person name="Vidigal T.H.D.A."/>
            <person name="Brescovit A.D."/>
            <person name="Santos A.J."/>
        </authorList>
    </citation>
    <scope>NUCLEOTIDE SEQUENCE [LARGE SCALE GENOMIC DNA]</scope>
</reference>
<evidence type="ECO:0000313" key="2">
    <source>
        <dbReference type="Proteomes" id="UP000054845"/>
    </source>
</evidence>
<accession>A0A0P1BMN9</accession>
<proteinExistence type="predicted"/>